<keyword evidence="2" id="KW-1185">Reference proteome</keyword>
<dbReference type="AlphaFoldDB" id="A0AAD8HHR8"/>
<sequence>MANIRKCHDKSFILGRATNETLYKWAESDAKFIRSVSFNNRGRGTDPCAPRLTKTLSIHDRFYGASQPMGVDSMSCRQEFLRSYSFSRKESMPQKVRNCASQIKRSVSMRAPNKKVSGGAHDGIVIIRKVKKISSIFRKLLSFTTKVNVVG</sequence>
<evidence type="ECO:0000313" key="1">
    <source>
        <dbReference type="EMBL" id="KAK1367476.1"/>
    </source>
</evidence>
<dbReference type="Proteomes" id="UP001237642">
    <property type="component" value="Unassembled WGS sequence"/>
</dbReference>
<organism evidence="1 2">
    <name type="scientific">Heracleum sosnowskyi</name>
    <dbReference type="NCBI Taxonomy" id="360622"/>
    <lineage>
        <taxon>Eukaryota</taxon>
        <taxon>Viridiplantae</taxon>
        <taxon>Streptophyta</taxon>
        <taxon>Embryophyta</taxon>
        <taxon>Tracheophyta</taxon>
        <taxon>Spermatophyta</taxon>
        <taxon>Magnoliopsida</taxon>
        <taxon>eudicotyledons</taxon>
        <taxon>Gunneridae</taxon>
        <taxon>Pentapetalae</taxon>
        <taxon>asterids</taxon>
        <taxon>campanulids</taxon>
        <taxon>Apiales</taxon>
        <taxon>Apiaceae</taxon>
        <taxon>Apioideae</taxon>
        <taxon>apioid superclade</taxon>
        <taxon>Tordylieae</taxon>
        <taxon>Tordyliinae</taxon>
        <taxon>Heracleum</taxon>
    </lineage>
</organism>
<comment type="caution">
    <text evidence="1">The sequence shown here is derived from an EMBL/GenBank/DDBJ whole genome shotgun (WGS) entry which is preliminary data.</text>
</comment>
<proteinExistence type="predicted"/>
<dbReference type="EMBL" id="JAUIZM010000009">
    <property type="protein sequence ID" value="KAK1367476.1"/>
    <property type="molecule type" value="Genomic_DNA"/>
</dbReference>
<protein>
    <submittedName>
        <fullName evidence="1">Uncharacterized protein</fullName>
    </submittedName>
</protein>
<reference evidence="1" key="1">
    <citation type="submission" date="2023-02" db="EMBL/GenBank/DDBJ databases">
        <title>Genome of toxic invasive species Heracleum sosnowskyi carries increased number of genes despite the absence of recent whole-genome duplications.</title>
        <authorList>
            <person name="Schelkunov M."/>
            <person name="Shtratnikova V."/>
            <person name="Makarenko M."/>
            <person name="Klepikova A."/>
            <person name="Omelchenko D."/>
            <person name="Novikova G."/>
            <person name="Obukhova E."/>
            <person name="Bogdanov V."/>
            <person name="Penin A."/>
            <person name="Logacheva M."/>
        </authorList>
    </citation>
    <scope>NUCLEOTIDE SEQUENCE</scope>
    <source>
        <strain evidence="1">Hsosn_3</strain>
        <tissue evidence="1">Leaf</tissue>
    </source>
</reference>
<dbReference type="PANTHER" id="PTHR35304:SF1">
    <property type="entry name" value="OS05G0120300 PROTEIN"/>
    <property type="match status" value="1"/>
</dbReference>
<gene>
    <name evidence="1" type="ORF">POM88_043037</name>
</gene>
<evidence type="ECO:0000313" key="2">
    <source>
        <dbReference type="Proteomes" id="UP001237642"/>
    </source>
</evidence>
<accession>A0AAD8HHR8</accession>
<reference evidence="1" key="2">
    <citation type="submission" date="2023-05" db="EMBL/GenBank/DDBJ databases">
        <authorList>
            <person name="Schelkunov M.I."/>
        </authorList>
    </citation>
    <scope>NUCLEOTIDE SEQUENCE</scope>
    <source>
        <strain evidence="1">Hsosn_3</strain>
        <tissue evidence="1">Leaf</tissue>
    </source>
</reference>
<dbReference type="PANTHER" id="PTHR35304">
    <property type="entry name" value="OS05G0120300 PROTEIN-RELATED"/>
    <property type="match status" value="1"/>
</dbReference>
<name>A0AAD8HHR8_9APIA</name>